<dbReference type="InterPro" id="IPR005835">
    <property type="entry name" value="NTP_transferase_dom"/>
</dbReference>
<evidence type="ECO:0000259" key="10">
    <source>
        <dbReference type="Pfam" id="PF24894"/>
    </source>
</evidence>
<evidence type="ECO:0000313" key="11">
    <source>
        <dbReference type="EMBL" id="MDQ0205281.1"/>
    </source>
</evidence>
<dbReference type="SUPFAM" id="SSF51161">
    <property type="entry name" value="Trimeric LpxA-like enzymes"/>
    <property type="match status" value="1"/>
</dbReference>
<dbReference type="EC" id="2.7.7.27" evidence="11"/>
<dbReference type="Proteomes" id="UP001225034">
    <property type="component" value="Unassembled WGS sequence"/>
</dbReference>
<dbReference type="RefSeq" id="WP_306978850.1">
    <property type="nucleotide sequence ID" value="NZ_JAUSUA010000001.1"/>
</dbReference>
<keyword evidence="7" id="KW-0320">Glycogen biosynthesis</keyword>
<dbReference type="PANTHER" id="PTHR43523">
    <property type="entry name" value="GLUCOSE-1-PHOSPHATE ADENYLYLTRANSFERASE-RELATED"/>
    <property type="match status" value="1"/>
</dbReference>
<evidence type="ECO:0000256" key="5">
    <source>
        <dbReference type="ARBA" id="ARBA00022741"/>
    </source>
</evidence>
<gene>
    <name evidence="11" type="ORF">J2S05_000055</name>
</gene>
<name>A0ABT9YBQ8_9BACI</name>
<evidence type="ECO:0000313" key="12">
    <source>
        <dbReference type="Proteomes" id="UP001225034"/>
    </source>
</evidence>
<organism evidence="11 12">
    <name type="scientific">Alkalicoccobacillus murimartini</name>
    <dbReference type="NCBI Taxonomy" id="171685"/>
    <lineage>
        <taxon>Bacteria</taxon>
        <taxon>Bacillati</taxon>
        <taxon>Bacillota</taxon>
        <taxon>Bacilli</taxon>
        <taxon>Bacillales</taxon>
        <taxon>Bacillaceae</taxon>
        <taxon>Alkalicoccobacillus</taxon>
    </lineage>
</organism>
<dbReference type="Pfam" id="PF00483">
    <property type="entry name" value="NTP_transferase"/>
    <property type="match status" value="1"/>
</dbReference>
<dbReference type="Gene3D" id="3.90.550.10">
    <property type="entry name" value="Spore Coat Polysaccharide Biosynthesis Protein SpsA, Chain A"/>
    <property type="match status" value="1"/>
</dbReference>
<evidence type="ECO:0000256" key="8">
    <source>
        <dbReference type="ARBA" id="ARBA00023277"/>
    </source>
</evidence>
<evidence type="ECO:0000256" key="7">
    <source>
        <dbReference type="ARBA" id="ARBA00023056"/>
    </source>
</evidence>
<dbReference type="GO" id="GO:0008878">
    <property type="term" value="F:glucose-1-phosphate adenylyltransferase activity"/>
    <property type="evidence" value="ECO:0007669"/>
    <property type="project" value="UniProtKB-EC"/>
</dbReference>
<evidence type="ECO:0000256" key="2">
    <source>
        <dbReference type="ARBA" id="ARBA00022600"/>
    </source>
</evidence>
<sequence length="384" mass="42827">MNSVMNCLALVLAGGAGTRLGALTKEEAKPAVSFGGKFRIIDFTLSNCSRSGIQHVGVLTQYKPETLHSHLQNNDSWGMNIDLLPSTDSLYSGTADAVYKNLEYAESFQPSHVLVLSGDHIYQMDYEKMMAFHLEKDADVTVASIQVPFKEASRYGILHVNPHDAILEFQEKPVNPTSNNASMGIYLFKWQTLKKHLLADADDSSSAHDFGKDILPTMLKHQEKLFAFPYEHYWRDVGTIQSYWQTQMDLANTYTPFEENQKWPLFASDPPHGLAFSVQSSSVPLHQKVCQSVVSPSATISEGSVIKQSVILPGSYIGKNVTLHKVIVAENTYVPDNFSFGSDDDIMLITQADIQHELSSIRFKSKRTAATNQLTLESNKRNFV</sequence>
<dbReference type="InterPro" id="IPR029044">
    <property type="entry name" value="Nucleotide-diphossugar_trans"/>
</dbReference>
<keyword evidence="2" id="KW-0321">Glycogen metabolism</keyword>
<evidence type="ECO:0000256" key="1">
    <source>
        <dbReference type="ARBA" id="ARBA00010443"/>
    </source>
</evidence>
<keyword evidence="5" id="KW-0547">Nucleotide-binding</keyword>
<dbReference type="CDD" id="cd02508">
    <property type="entry name" value="ADP_Glucose_PP"/>
    <property type="match status" value="1"/>
</dbReference>
<dbReference type="InterPro" id="IPR005836">
    <property type="entry name" value="ADP_Glu_pyroP_CS"/>
</dbReference>
<evidence type="ECO:0000256" key="3">
    <source>
        <dbReference type="ARBA" id="ARBA00022679"/>
    </source>
</evidence>
<keyword evidence="12" id="KW-1185">Reference proteome</keyword>
<keyword evidence="8" id="KW-0119">Carbohydrate metabolism</keyword>
<dbReference type="Gene3D" id="2.160.10.10">
    <property type="entry name" value="Hexapeptide repeat proteins"/>
    <property type="match status" value="1"/>
</dbReference>
<keyword evidence="4 11" id="KW-0548">Nucleotidyltransferase</keyword>
<dbReference type="InterPro" id="IPR011004">
    <property type="entry name" value="Trimer_LpxA-like_sf"/>
</dbReference>
<dbReference type="SUPFAM" id="SSF53448">
    <property type="entry name" value="Nucleotide-diphospho-sugar transferases"/>
    <property type="match status" value="1"/>
</dbReference>
<dbReference type="Pfam" id="PF24894">
    <property type="entry name" value="Hexapep_GlmU"/>
    <property type="match status" value="1"/>
</dbReference>
<accession>A0ABT9YBQ8</accession>
<proteinExistence type="inferred from homology"/>
<dbReference type="InterPro" id="IPR056818">
    <property type="entry name" value="GlmU/GlgC-like_hexapep"/>
</dbReference>
<dbReference type="PROSITE" id="PS00808">
    <property type="entry name" value="ADP_GLC_PYROPHOSPH_1"/>
    <property type="match status" value="1"/>
</dbReference>
<comment type="similarity">
    <text evidence="1">Belongs to the bacterial/plant glucose-1-phosphate adenylyltransferase family.</text>
</comment>
<protein>
    <submittedName>
        <fullName evidence="11">Glucose-1-phosphate adenylyltransferase</fullName>
        <ecNumber evidence="11">2.7.7.27</ecNumber>
    </submittedName>
</protein>
<dbReference type="InterPro" id="IPR011831">
    <property type="entry name" value="ADP-Glc_PPase"/>
</dbReference>
<evidence type="ECO:0000256" key="6">
    <source>
        <dbReference type="ARBA" id="ARBA00022840"/>
    </source>
</evidence>
<dbReference type="EMBL" id="JAUSUA010000001">
    <property type="protein sequence ID" value="MDQ0205281.1"/>
    <property type="molecule type" value="Genomic_DNA"/>
</dbReference>
<dbReference type="PANTHER" id="PTHR43523:SF2">
    <property type="entry name" value="GLUCOSE-1-PHOSPHATE ADENYLYLTRANSFERASE"/>
    <property type="match status" value="1"/>
</dbReference>
<feature type="domain" description="Glucose-1-phosphate adenylyltransferase/Bifunctional protein GlmU-like C-terminal hexapeptide" evidence="10">
    <location>
        <begin position="287"/>
        <end position="344"/>
    </location>
</feature>
<keyword evidence="6" id="KW-0067">ATP-binding</keyword>
<reference evidence="11 12" key="1">
    <citation type="submission" date="2023-07" db="EMBL/GenBank/DDBJ databases">
        <title>Genomic Encyclopedia of Type Strains, Phase IV (KMG-IV): sequencing the most valuable type-strain genomes for metagenomic binning, comparative biology and taxonomic classification.</title>
        <authorList>
            <person name="Goeker M."/>
        </authorList>
    </citation>
    <scope>NUCLEOTIDE SEQUENCE [LARGE SCALE GENOMIC DNA]</scope>
    <source>
        <strain evidence="11 12">DSM 19154</strain>
    </source>
</reference>
<evidence type="ECO:0000256" key="4">
    <source>
        <dbReference type="ARBA" id="ARBA00022695"/>
    </source>
</evidence>
<evidence type="ECO:0000259" key="9">
    <source>
        <dbReference type="Pfam" id="PF00483"/>
    </source>
</evidence>
<comment type="caution">
    <text evidence="11">The sequence shown here is derived from an EMBL/GenBank/DDBJ whole genome shotgun (WGS) entry which is preliminary data.</text>
</comment>
<feature type="domain" description="Nucleotidyl transferase" evidence="9">
    <location>
        <begin position="9"/>
        <end position="251"/>
    </location>
</feature>
<keyword evidence="3 11" id="KW-0808">Transferase</keyword>